<protein>
    <recommendedName>
        <fullName evidence="4">3'(2'),5'-bisphosphate nucleotidase CysQ</fullName>
        <ecNumber evidence="4">3.1.3.7</ecNumber>
    </recommendedName>
    <alternativeName>
        <fullName evidence="4">3'(2'),5-bisphosphonucleoside 3'(2')-phosphohydrolase</fullName>
    </alternativeName>
    <alternativeName>
        <fullName evidence="4">3'-phosphoadenosine 5'-phosphate phosphatase</fullName>
        <shortName evidence="4">PAP phosphatase</shortName>
    </alternativeName>
</protein>
<dbReference type="GO" id="GO:0050427">
    <property type="term" value="P:3'-phosphoadenosine 5'-phosphosulfate metabolic process"/>
    <property type="evidence" value="ECO:0007669"/>
    <property type="project" value="TreeGrafter"/>
</dbReference>
<evidence type="ECO:0000313" key="7">
    <source>
        <dbReference type="Proteomes" id="UP000000647"/>
    </source>
</evidence>
<feature type="binding site" evidence="4">
    <location>
        <position position="215"/>
    </location>
    <ligand>
        <name>substrate</name>
    </ligand>
</feature>
<dbReference type="InterPro" id="IPR020583">
    <property type="entry name" value="Inositol_monoP_metal-BS"/>
</dbReference>
<name>A1WYR0_HALHL</name>
<dbReference type="GO" id="GO:0000103">
    <property type="term" value="P:sulfate assimilation"/>
    <property type="evidence" value="ECO:0007669"/>
    <property type="project" value="TreeGrafter"/>
</dbReference>
<feature type="binding site" evidence="4">
    <location>
        <position position="91"/>
    </location>
    <ligand>
        <name>Mg(2+)</name>
        <dbReference type="ChEBI" id="CHEBI:18420"/>
        <label>2</label>
    </ligand>
</feature>
<dbReference type="PANTHER" id="PTHR43028:SF5">
    <property type="entry name" value="3'(2'),5'-BISPHOSPHATE NUCLEOTIDASE 1"/>
    <property type="match status" value="1"/>
</dbReference>
<keyword evidence="4 6" id="KW-0378">Hydrolase</keyword>
<keyword evidence="7" id="KW-1185">Reference proteome</keyword>
<reference evidence="7" key="1">
    <citation type="submission" date="2006-12" db="EMBL/GenBank/DDBJ databases">
        <title>Complete sequence of Halorhodospira halophila SL1.</title>
        <authorList>
            <consortium name="US DOE Joint Genome Institute"/>
            <person name="Copeland A."/>
            <person name="Lucas S."/>
            <person name="Lapidus A."/>
            <person name="Barry K."/>
            <person name="Detter J.C."/>
            <person name="Glavina del Rio T."/>
            <person name="Hammon N."/>
            <person name="Israni S."/>
            <person name="Dalin E."/>
            <person name="Tice H."/>
            <person name="Pitluck S."/>
            <person name="Saunders E."/>
            <person name="Brettin T."/>
            <person name="Bruce D."/>
            <person name="Han C."/>
            <person name="Tapia R."/>
            <person name="Schmutz J."/>
            <person name="Larimer F."/>
            <person name="Land M."/>
            <person name="Hauser L."/>
            <person name="Kyrpides N."/>
            <person name="Mikhailova N."/>
            <person name="Hoff W."/>
            <person name="Richardson P."/>
        </authorList>
    </citation>
    <scope>NUCLEOTIDE SEQUENCE [LARGE SCALE GENOMIC DNA]</scope>
    <source>
        <strain evidence="7">DSM 244 / SL1</strain>
    </source>
</reference>
<dbReference type="eggNOG" id="COG1218">
    <property type="taxonomic scope" value="Bacteria"/>
</dbReference>
<feature type="binding site" evidence="4">
    <location>
        <position position="71"/>
    </location>
    <ligand>
        <name>substrate</name>
    </ligand>
</feature>
<evidence type="ECO:0000256" key="2">
    <source>
        <dbReference type="ARBA" id="ARBA00022723"/>
    </source>
</evidence>
<dbReference type="RefSeq" id="WP_011814844.1">
    <property type="nucleotide sequence ID" value="NC_008789.1"/>
</dbReference>
<dbReference type="FunFam" id="3.40.190.80:FF:000005">
    <property type="entry name" value="3'(2'),5'-bisphosphate nucleotidase CysQ"/>
    <property type="match status" value="1"/>
</dbReference>
<dbReference type="HOGENOM" id="CLU_044118_3_0_6"/>
<feature type="binding site" evidence="5">
    <location>
        <position position="93"/>
    </location>
    <ligand>
        <name>Mg(2+)</name>
        <dbReference type="ChEBI" id="CHEBI:18420"/>
        <label>2</label>
    </ligand>
</feature>
<dbReference type="PROSITE" id="PS00629">
    <property type="entry name" value="IMP_1"/>
    <property type="match status" value="1"/>
</dbReference>
<feature type="binding site" evidence="4">
    <location>
        <position position="93"/>
    </location>
    <ligand>
        <name>Mg(2+)</name>
        <dbReference type="ChEBI" id="CHEBI:18420"/>
        <label>1</label>
    </ligand>
</feature>
<dbReference type="GO" id="GO:0005886">
    <property type="term" value="C:plasma membrane"/>
    <property type="evidence" value="ECO:0007669"/>
    <property type="project" value="UniProtKB-SubCell"/>
</dbReference>
<dbReference type="STRING" id="349124.Hhal_2058"/>
<evidence type="ECO:0000256" key="4">
    <source>
        <dbReference type="HAMAP-Rule" id="MF_02095"/>
    </source>
</evidence>
<proteinExistence type="inferred from homology"/>
<feature type="binding site" evidence="5">
    <location>
        <position position="71"/>
    </location>
    <ligand>
        <name>Mg(2+)</name>
        <dbReference type="ChEBI" id="CHEBI:18420"/>
        <label>1</label>
        <note>catalytic</note>
    </ligand>
</feature>
<sequence length="274" mass="29926">MAEQPWQHWLEPVREIAEQAGERIMAVYRTADFEVEAKADDSPLTRADQAAHDAIKAGLTALTPDLPQLSEEGEDIDPAERQAWRQYWLIDPLDGTREFIKRNGEFTVNIALVVDGRPVLGVVHAPDLGVTWAATAGVDAWREAGGQRHSIRTRAAASPLTAVVSRSHREAAVADILARLGDYRELSVGSSLKICRIAEGEADLYPRFGPTCEWDTGAAQCVLEVAGGCLMDVGGEPLRYNTGASLLNPDFIAVGDPAYDWARVTDGLPWEARR</sequence>
<comment type="subcellular location">
    <subcellularLocation>
        <location evidence="4">Cell inner membrane</location>
        <topology evidence="4">Peripheral membrane protein</topology>
        <orientation evidence="4">Cytoplasmic side</orientation>
    </subcellularLocation>
</comment>
<evidence type="ECO:0000313" key="6">
    <source>
        <dbReference type="EMBL" id="ABM62822.1"/>
    </source>
</evidence>
<evidence type="ECO:0000256" key="5">
    <source>
        <dbReference type="PIRSR" id="PIRSR600760-2"/>
    </source>
</evidence>
<feature type="binding site" evidence="4">
    <location>
        <position position="91"/>
    </location>
    <ligand>
        <name>Mg(2+)</name>
        <dbReference type="ChEBI" id="CHEBI:18420"/>
        <label>1</label>
    </ligand>
</feature>
<dbReference type="Proteomes" id="UP000000647">
    <property type="component" value="Chromosome"/>
</dbReference>
<feature type="binding site" evidence="4">
    <location>
        <position position="71"/>
    </location>
    <ligand>
        <name>Mg(2+)</name>
        <dbReference type="ChEBI" id="CHEBI:18420"/>
        <label>1</label>
    </ligand>
</feature>
<feature type="binding site" evidence="5">
    <location>
        <position position="91"/>
    </location>
    <ligand>
        <name>Mg(2+)</name>
        <dbReference type="ChEBI" id="CHEBI:18420"/>
        <label>1</label>
        <note>catalytic</note>
    </ligand>
</feature>
<dbReference type="EC" id="3.1.3.7" evidence="4"/>
<evidence type="ECO:0000256" key="3">
    <source>
        <dbReference type="ARBA" id="ARBA00022842"/>
    </source>
</evidence>
<dbReference type="PANTHER" id="PTHR43028">
    <property type="entry name" value="3'(2'),5'-BISPHOSPHATE NUCLEOTIDASE 1"/>
    <property type="match status" value="1"/>
</dbReference>
<dbReference type="Pfam" id="PF00459">
    <property type="entry name" value="Inositol_P"/>
    <property type="match status" value="1"/>
</dbReference>
<dbReference type="EMBL" id="CP000544">
    <property type="protein sequence ID" value="ABM62822.1"/>
    <property type="molecule type" value="Genomic_DNA"/>
</dbReference>
<dbReference type="AlphaFoldDB" id="A1WYR0"/>
<dbReference type="InterPro" id="IPR050725">
    <property type="entry name" value="CysQ/Inositol_MonoPase"/>
</dbReference>
<comment type="catalytic activity">
    <reaction evidence="1 4">
        <text>adenosine 3',5'-bisphosphate + H2O = AMP + phosphate</text>
        <dbReference type="Rhea" id="RHEA:10040"/>
        <dbReference type="ChEBI" id="CHEBI:15377"/>
        <dbReference type="ChEBI" id="CHEBI:43474"/>
        <dbReference type="ChEBI" id="CHEBI:58343"/>
        <dbReference type="ChEBI" id="CHEBI:456215"/>
        <dbReference type="EC" id="3.1.3.7"/>
    </reaction>
</comment>
<feature type="binding site" evidence="4">
    <location>
        <position position="94"/>
    </location>
    <ligand>
        <name>Mg(2+)</name>
        <dbReference type="ChEBI" id="CHEBI:18420"/>
        <label>2</label>
    </ligand>
</feature>
<comment type="function">
    <text evidence="4">Converts adenosine-3',5'-bisphosphate (PAP) to AMP.</text>
</comment>
<dbReference type="Gene3D" id="3.30.540.10">
    <property type="entry name" value="Fructose-1,6-Bisphosphatase, subunit A, domain 1"/>
    <property type="match status" value="1"/>
</dbReference>
<keyword evidence="2 4" id="KW-0479">Metal-binding</keyword>
<dbReference type="HAMAP" id="MF_02095">
    <property type="entry name" value="CysQ"/>
    <property type="match status" value="1"/>
</dbReference>
<dbReference type="GO" id="GO:0008441">
    <property type="term" value="F:3'(2'),5'-bisphosphate nucleotidase activity"/>
    <property type="evidence" value="ECO:0007669"/>
    <property type="project" value="UniProtKB-UniRule"/>
</dbReference>
<comment type="cofactor">
    <cofactor evidence="4 5">
        <name>Mg(2+)</name>
        <dbReference type="ChEBI" id="CHEBI:18420"/>
    </cofactor>
</comment>
<dbReference type="KEGG" id="hha:Hhal_2058"/>
<dbReference type="OrthoDB" id="9785695at2"/>
<reference evidence="6 7" key="2">
    <citation type="journal article" date="2013" name="Stand. Genomic Sci.">
        <title>Complete genome sequence of Halorhodospira halophila SL1.</title>
        <authorList>
            <person name="Challacombe J.F."/>
            <person name="Majid S."/>
            <person name="Deole R."/>
            <person name="Brettin T.S."/>
            <person name="Bruce D."/>
            <person name="Delano S.F."/>
            <person name="Detter J.C."/>
            <person name="Gleasner C.D."/>
            <person name="Han C.S."/>
            <person name="Misra M."/>
            <person name="Reitenga K.G."/>
            <person name="Mikhailova N."/>
            <person name="Woyke T."/>
            <person name="Pitluck S."/>
            <person name="Nolan M."/>
            <person name="Land M.L."/>
            <person name="Saunders E."/>
            <person name="Tapia R."/>
            <person name="Lapidus A."/>
            <person name="Ivanova N."/>
            <person name="Hoff W.D."/>
        </authorList>
    </citation>
    <scope>NUCLEOTIDE SEQUENCE [LARGE SCALE GENOMIC DNA]</scope>
    <source>
        <strain evidence="7">DSM 244 / SL1</strain>
    </source>
</reference>
<organism evidence="6 7">
    <name type="scientific">Halorhodospira halophila (strain DSM 244 / SL1)</name>
    <name type="common">Ectothiorhodospira halophila (strain DSM 244 / SL1)</name>
    <dbReference type="NCBI Taxonomy" id="349124"/>
    <lineage>
        <taxon>Bacteria</taxon>
        <taxon>Pseudomonadati</taxon>
        <taxon>Pseudomonadota</taxon>
        <taxon>Gammaproteobacteria</taxon>
        <taxon>Chromatiales</taxon>
        <taxon>Ectothiorhodospiraceae</taxon>
        <taxon>Halorhodospira</taxon>
    </lineage>
</organism>
<keyword evidence="4" id="KW-0997">Cell inner membrane</keyword>
<dbReference type="SUPFAM" id="SSF56655">
    <property type="entry name" value="Carbohydrate phosphatase"/>
    <property type="match status" value="1"/>
</dbReference>
<feature type="binding site" evidence="4">
    <location>
        <position position="215"/>
    </location>
    <ligand>
        <name>Mg(2+)</name>
        <dbReference type="ChEBI" id="CHEBI:18420"/>
        <label>2</label>
    </ligand>
</feature>
<dbReference type="CDD" id="cd01638">
    <property type="entry name" value="CysQ"/>
    <property type="match status" value="1"/>
</dbReference>
<dbReference type="NCBIfam" id="TIGR01331">
    <property type="entry name" value="bisphos_cysQ"/>
    <property type="match status" value="1"/>
</dbReference>
<feature type="binding site" evidence="4">
    <location>
        <begin position="93"/>
        <end position="96"/>
    </location>
    <ligand>
        <name>substrate</name>
    </ligand>
</feature>
<gene>
    <name evidence="4" type="primary">cysQ</name>
    <name evidence="6" type="ordered locus">Hhal_2058</name>
</gene>
<dbReference type="InterPro" id="IPR000760">
    <property type="entry name" value="Inositol_monophosphatase-like"/>
</dbReference>
<dbReference type="GO" id="GO:0000287">
    <property type="term" value="F:magnesium ion binding"/>
    <property type="evidence" value="ECO:0007669"/>
    <property type="project" value="UniProtKB-UniRule"/>
</dbReference>
<comment type="similarity">
    <text evidence="4">Belongs to the inositol monophosphatase superfamily. CysQ family.</text>
</comment>
<feature type="binding site" evidence="5">
    <location>
        <position position="215"/>
    </location>
    <ligand>
        <name>Mg(2+)</name>
        <dbReference type="ChEBI" id="CHEBI:18420"/>
        <label>1</label>
        <note>catalytic</note>
    </ligand>
</feature>
<dbReference type="Gene3D" id="3.40.190.80">
    <property type="match status" value="1"/>
</dbReference>
<feature type="binding site" evidence="5">
    <location>
        <position position="94"/>
    </location>
    <ligand>
        <name>Mg(2+)</name>
        <dbReference type="ChEBI" id="CHEBI:18420"/>
        <label>1</label>
        <note>catalytic</note>
    </ligand>
</feature>
<keyword evidence="3 4" id="KW-0460">Magnesium</keyword>
<accession>A1WYR0</accession>
<keyword evidence="4" id="KW-1003">Cell membrane</keyword>
<keyword evidence="4" id="KW-0472">Membrane</keyword>
<dbReference type="InterPro" id="IPR006240">
    <property type="entry name" value="CysQ"/>
</dbReference>
<evidence type="ECO:0000256" key="1">
    <source>
        <dbReference type="ARBA" id="ARBA00001625"/>
    </source>
</evidence>